<feature type="domain" description="PAC" evidence="19">
    <location>
        <begin position="389"/>
        <end position="440"/>
    </location>
</feature>
<keyword evidence="14 16" id="KW-0472">Membrane</keyword>
<dbReference type="PROSITE" id="PS50112">
    <property type="entry name" value="PAS"/>
    <property type="match status" value="1"/>
</dbReference>
<dbReference type="PROSITE" id="PS50109">
    <property type="entry name" value="HIS_KIN"/>
    <property type="match status" value="1"/>
</dbReference>
<dbReference type="SMART" id="SM00086">
    <property type="entry name" value="PAC"/>
    <property type="match status" value="2"/>
</dbReference>
<dbReference type="CDD" id="cd00130">
    <property type="entry name" value="PAS"/>
    <property type="match status" value="1"/>
</dbReference>
<keyword evidence="7 20" id="KW-0808">Transferase</keyword>
<evidence type="ECO:0000256" key="11">
    <source>
        <dbReference type="ARBA" id="ARBA00022840"/>
    </source>
</evidence>
<evidence type="ECO:0000256" key="14">
    <source>
        <dbReference type="ARBA" id="ARBA00023136"/>
    </source>
</evidence>
<dbReference type="EMBL" id="CADIJM010000001">
    <property type="protein sequence ID" value="CAB3656435.1"/>
    <property type="molecule type" value="Genomic_DNA"/>
</dbReference>
<dbReference type="InterPro" id="IPR013767">
    <property type="entry name" value="PAS_fold"/>
</dbReference>
<sequence>MADNVRVSLRAPGFLPDARALTQRWILLTSTLGRAPGQPPQQSRPGAPETAGPHRMQFLFRAAALLLALVIAVVDTFTDFDGAVAVLYVVVVLLAARTFRRLDIIVAGTGGIVLTIAAYLNSHGLNHVGSPTARALVSLAAIGIAALLALQNQSATRRLAAQARLLNLSHDMIFVRDHQGVINFWNRTAEDAYGWPASMALGRVADDLLHTRYPDRREAIEAELLSTGSWDGTLEQKTQAGATLVLESRWVLQRDHQGRVTGVMETHRDVTDRKAAYTALVSSERRYRRMFDASRIGVIQEDWRAVRTELTALGLMDGPALTAHLAQHPEFIGQMRKLTDVDDMNPAFLAMVGRPAAPSAPYSVDDILCEDDRMFARSLTAFAQGDAFHEGETEVVHADGSRVPVLFTITFPPADDVDGSVLVFVVDITERRQAQDALLLAQTELAHAARVATLGELTASIAHEVNQPLMAVVTSGDAGMRWLRRPQPDLHEVELAMERIISEGRRASEIVKRIRAFLSKAPVQQAPLDIGAVIDEATRLVAHELTRERVALQVDIEPGLPLIMGDRIQLQQVLVNLMVNASQAMSGQTQARQLSVSARRHDDGLVAVSVGDTGPGIAPDDLERLFDPFFTTKPQGMGMGLPICRTTAQAHGGSLTVENKPGAGAAFTLTLATTQGNPST</sequence>
<dbReference type="Pfam" id="PF00512">
    <property type="entry name" value="HisKA"/>
    <property type="match status" value="1"/>
</dbReference>
<evidence type="ECO:0000256" key="12">
    <source>
        <dbReference type="ARBA" id="ARBA00022989"/>
    </source>
</evidence>
<dbReference type="AlphaFoldDB" id="A0A6S6ZP99"/>
<dbReference type="FunFam" id="1.10.287.130:FF:000049">
    <property type="entry name" value="C4-dicarboxylate transport sensor protein DctB"/>
    <property type="match status" value="1"/>
</dbReference>
<comment type="catalytic activity">
    <reaction evidence="1">
        <text>ATP + protein L-histidine = ADP + protein N-phospho-L-histidine.</text>
        <dbReference type="EC" id="2.7.13.3"/>
    </reaction>
</comment>
<evidence type="ECO:0000256" key="15">
    <source>
        <dbReference type="ARBA" id="ARBA00073143"/>
    </source>
</evidence>
<dbReference type="Proteomes" id="UP000494214">
    <property type="component" value="Unassembled WGS sequence"/>
</dbReference>
<keyword evidence="13" id="KW-0902">Two-component regulatory system</keyword>
<evidence type="ECO:0000256" key="2">
    <source>
        <dbReference type="ARBA" id="ARBA00004429"/>
    </source>
</evidence>
<dbReference type="Pfam" id="PF02518">
    <property type="entry name" value="HATPase_c"/>
    <property type="match status" value="1"/>
</dbReference>
<dbReference type="SUPFAM" id="SSF55785">
    <property type="entry name" value="PYP-like sensor domain (PAS domain)"/>
    <property type="match status" value="2"/>
</dbReference>
<keyword evidence="4" id="KW-1003">Cell membrane</keyword>
<evidence type="ECO:0000256" key="10">
    <source>
        <dbReference type="ARBA" id="ARBA00022777"/>
    </source>
</evidence>
<proteinExistence type="predicted"/>
<dbReference type="InterPro" id="IPR013656">
    <property type="entry name" value="PAS_4"/>
</dbReference>
<dbReference type="SUPFAM" id="SSF47384">
    <property type="entry name" value="Homodimeric domain of signal transducing histidine kinase"/>
    <property type="match status" value="1"/>
</dbReference>
<reference evidence="20 21" key="1">
    <citation type="submission" date="2020-04" db="EMBL/GenBank/DDBJ databases">
        <authorList>
            <person name="De Canck E."/>
        </authorList>
    </citation>
    <scope>NUCLEOTIDE SEQUENCE [LARGE SCALE GENOMIC DNA]</scope>
    <source>
        <strain evidence="20 21">LMG 26690</strain>
    </source>
</reference>
<dbReference type="InterPro" id="IPR000014">
    <property type="entry name" value="PAS"/>
</dbReference>
<keyword evidence="6" id="KW-0597">Phosphoprotein</keyword>
<evidence type="ECO:0000256" key="3">
    <source>
        <dbReference type="ARBA" id="ARBA00012438"/>
    </source>
</evidence>
<dbReference type="InterPro" id="IPR036097">
    <property type="entry name" value="HisK_dim/P_sf"/>
</dbReference>
<feature type="domain" description="PAS" evidence="18">
    <location>
        <begin position="158"/>
        <end position="224"/>
    </location>
</feature>
<dbReference type="InterPro" id="IPR003594">
    <property type="entry name" value="HATPase_dom"/>
</dbReference>
<feature type="domain" description="Histidine kinase" evidence="17">
    <location>
        <begin position="460"/>
        <end position="675"/>
    </location>
</feature>
<dbReference type="InterPro" id="IPR036890">
    <property type="entry name" value="HATPase_C_sf"/>
</dbReference>
<feature type="transmembrane region" description="Helical" evidence="16">
    <location>
        <begin position="132"/>
        <end position="150"/>
    </location>
</feature>
<dbReference type="Gene3D" id="1.10.287.130">
    <property type="match status" value="1"/>
</dbReference>
<comment type="subcellular location">
    <subcellularLocation>
        <location evidence="2">Cell inner membrane</location>
        <topology evidence="2">Multi-pass membrane protein</topology>
    </subcellularLocation>
</comment>
<dbReference type="PANTHER" id="PTHR43065:SF10">
    <property type="entry name" value="PEROXIDE STRESS-ACTIVATED HISTIDINE KINASE MAK3"/>
    <property type="match status" value="1"/>
</dbReference>
<organism evidence="20 21">
    <name type="scientific">Achromobacter animicus</name>
    <dbReference type="NCBI Taxonomy" id="1389935"/>
    <lineage>
        <taxon>Bacteria</taxon>
        <taxon>Pseudomonadati</taxon>
        <taxon>Pseudomonadota</taxon>
        <taxon>Betaproteobacteria</taxon>
        <taxon>Burkholderiales</taxon>
        <taxon>Alcaligenaceae</taxon>
        <taxon>Achromobacter</taxon>
    </lineage>
</organism>
<dbReference type="SUPFAM" id="SSF55874">
    <property type="entry name" value="ATPase domain of HSP90 chaperone/DNA topoisomerase II/histidine kinase"/>
    <property type="match status" value="1"/>
</dbReference>
<dbReference type="SMART" id="SM00387">
    <property type="entry name" value="HATPase_c"/>
    <property type="match status" value="1"/>
</dbReference>
<evidence type="ECO:0000256" key="8">
    <source>
        <dbReference type="ARBA" id="ARBA00022692"/>
    </source>
</evidence>
<gene>
    <name evidence="20" type="primary">sasA_1</name>
    <name evidence="20" type="ORF">LMG26690_00328</name>
</gene>
<protein>
    <recommendedName>
        <fullName evidence="15">C4-dicarboxylate transport sensor protein DctB</fullName>
        <ecNumber evidence="3">2.7.13.3</ecNumber>
    </recommendedName>
</protein>
<accession>A0A6S6ZP99</accession>
<feature type="domain" description="PAC" evidence="19">
    <location>
        <begin position="228"/>
        <end position="282"/>
    </location>
</feature>
<dbReference type="PROSITE" id="PS50113">
    <property type="entry name" value="PAC"/>
    <property type="match status" value="2"/>
</dbReference>
<dbReference type="GO" id="GO:0005524">
    <property type="term" value="F:ATP binding"/>
    <property type="evidence" value="ECO:0007669"/>
    <property type="project" value="UniProtKB-KW"/>
</dbReference>
<keyword evidence="12 16" id="KW-1133">Transmembrane helix</keyword>
<dbReference type="GO" id="GO:0005886">
    <property type="term" value="C:plasma membrane"/>
    <property type="evidence" value="ECO:0007669"/>
    <property type="project" value="UniProtKB-SubCell"/>
</dbReference>
<evidence type="ECO:0000256" key="1">
    <source>
        <dbReference type="ARBA" id="ARBA00000085"/>
    </source>
</evidence>
<dbReference type="InterPro" id="IPR003661">
    <property type="entry name" value="HisK_dim/P_dom"/>
</dbReference>
<name>A0A6S6ZP99_9BURK</name>
<evidence type="ECO:0000256" key="9">
    <source>
        <dbReference type="ARBA" id="ARBA00022741"/>
    </source>
</evidence>
<feature type="transmembrane region" description="Helical" evidence="16">
    <location>
        <begin position="103"/>
        <end position="120"/>
    </location>
</feature>
<dbReference type="Gene3D" id="3.30.565.10">
    <property type="entry name" value="Histidine kinase-like ATPase, C-terminal domain"/>
    <property type="match status" value="1"/>
</dbReference>
<evidence type="ECO:0000313" key="20">
    <source>
        <dbReference type="EMBL" id="CAB3656435.1"/>
    </source>
</evidence>
<dbReference type="EC" id="2.7.13.3" evidence="3"/>
<dbReference type="NCBIfam" id="TIGR00229">
    <property type="entry name" value="sensory_box"/>
    <property type="match status" value="1"/>
</dbReference>
<dbReference type="InterPro" id="IPR035965">
    <property type="entry name" value="PAS-like_dom_sf"/>
</dbReference>
<evidence type="ECO:0000259" key="18">
    <source>
        <dbReference type="PROSITE" id="PS50112"/>
    </source>
</evidence>
<dbReference type="SMART" id="SM00388">
    <property type="entry name" value="HisKA"/>
    <property type="match status" value="1"/>
</dbReference>
<keyword evidence="10 20" id="KW-0418">Kinase</keyword>
<feature type="transmembrane region" description="Helical" evidence="16">
    <location>
        <begin position="80"/>
        <end position="96"/>
    </location>
</feature>
<feature type="transmembrane region" description="Helical" evidence="16">
    <location>
        <begin position="58"/>
        <end position="74"/>
    </location>
</feature>
<dbReference type="InterPro" id="IPR005467">
    <property type="entry name" value="His_kinase_dom"/>
</dbReference>
<evidence type="ECO:0000256" key="7">
    <source>
        <dbReference type="ARBA" id="ARBA00022679"/>
    </source>
</evidence>
<evidence type="ECO:0000259" key="19">
    <source>
        <dbReference type="PROSITE" id="PS50113"/>
    </source>
</evidence>
<dbReference type="CDD" id="cd00082">
    <property type="entry name" value="HisKA"/>
    <property type="match status" value="1"/>
</dbReference>
<evidence type="ECO:0000256" key="4">
    <source>
        <dbReference type="ARBA" id="ARBA00022475"/>
    </source>
</evidence>
<keyword evidence="21" id="KW-1185">Reference proteome</keyword>
<keyword evidence="5" id="KW-0997">Cell inner membrane</keyword>
<keyword evidence="9" id="KW-0547">Nucleotide-binding</keyword>
<evidence type="ECO:0000256" key="6">
    <source>
        <dbReference type="ARBA" id="ARBA00022553"/>
    </source>
</evidence>
<dbReference type="Pfam" id="PF08448">
    <property type="entry name" value="PAS_4"/>
    <property type="match status" value="1"/>
</dbReference>
<evidence type="ECO:0000313" key="21">
    <source>
        <dbReference type="Proteomes" id="UP000494214"/>
    </source>
</evidence>
<dbReference type="InterPro" id="IPR001610">
    <property type="entry name" value="PAC"/>
</dbReference>
<keyword evidence="11" id="KW-0067">ATP-binding</keyword>
<keyword evidence="8 16" id="KW-0812">Transmembrane</keyword>
<dbReference type="InterPro" id="IPR004358">
    <property type="entry name" value="Sig_transdc_His_kin-like_C"/>
</dbReference>
<dbReference type="InterPro" id="IPR000700">
    <property type="entry name" value="PAS-assoc_C"/>
</dbReference>
<dbReference type="PRINTS" id="PR00344">
    <property type="entry name" value="BCTRLSENSOR"/>
</dbReference>
<evidence type="ECO:0000256" key="5">
    <source>
        <dbReference type="ARBA" id="ARBA00022519"/>
    </source>
</evidence>
<evidence type="ECO:0000256" key="13">
    <source>
        <dbReference type="ARBA" id="ARBA00023012"/>
    </source>
</evidence>
<dbReference type="GO" id="GO:0000155">
    <property type="term" value="F:phosphorelay sensor kinase activity"/>
    <property type="evidence" value="ECO:0007669"/>
    <property type="project" value="InterPro"/>
</dbReference>
<evidence type="ECO:0000259" key="17">
    <source>
        <dbReference type="PROSITE" id="PS50109"/>
    </source>
</evidence>
<evidence type="ECO:0000256" key="16">
    <source>
        <dbReference type="SAM" id="Phobius"/>
    </source>
</evidence>
<dbReference type="Pfam" id="PF00989">
    <property type="entry name" value="PAS"/>
    <property type="match status" value="1"/>
</dbReference>
<dbReference type="GO" id="GO:0006355">
    <property type="term" value="P:regulation of DNA-templated transcription"/>
    <property type="evidence" value="ECO:0007669"/>
    <property type="project" value="InterPro"/>
</dbReference>
<dbReference type="PANTHER" id="PTHR43065">
    <property type="entry name" value="SENSOR HISTIDINE KINASE"/>
    <property type="match status" value="1"/>
</dbReference>
<dbReference type="SMART" id="SM00091">
    <property type="entry name" value="PAS"/>
    <property type="match status" value="1"/>
</dbReference>
<dbReference type="Gene3D" id="3.30.450.20">
    <property type="entry name" value="PAS domain"/>
    <property type="match status" value="2"/>
</dbReference>